<organism evidence="1 2">
    <name type="scientific">Chitinophaga filiformis</name>
    <name type="common">Myxococcus filiformis</name>
    <name type="synonym">Flexibacter filiformis</name>
    <dbReference type="NCBI Taxonomy" id="104663"/>
    <lineage>
        <taxon>Bacteria</taxon>
        <taxon>Pseudomonadati</taxon>
        <taxon>Bacteroidota</taxon>
        <taxon>Chitinophagia</taxon>
        <taxon>Chitinophagales</taxon>
        <taxon>Chitinophagaceae</taxon>
        <taxon>Chitinophaga</taxon>
    </lineage>
</organism>
<dbReference type="EMBL" id="CP095855">
    <property type="protein sequence ID" value="UPK68015.1"/>
    <property type="molecule type" value="Genomic_DNA"/>
</dbReference>
<accession>A0ABY4HW48</accession>
<dbReference type="Proteomes" id="UP000830198">
    <property type="component" value="Chromosome"/>
</dbReference>
<proteinExistence type="predicted"/>
<sequence length="127" mass="14470">MKGLLGMTNIQRAKLLFDLFPDDTAAFVPYAAEMAEKIKKEREQLKGQGTDTALFPGTFWLELAEEISRRIRSSDGKLQKSSTQFSEQLFEGDRAFLTKHCLLQYSISDKVKNLRFRQGVDLLFAMG</sequence>
<name>A0ABY4HW48_CHIFI</name>
<evidence type="ECO:0000313" key="2">
    <source>
        <dbReference type="Proteomes" id="UP000830198"/>
    </source>
</evidence>
<reference evidence="1 2" key="1">
    <citation type="submission" date="2022-04" db="EMBL/GenBank/DDBJ databases">
        <title>The arsenic-methylating capacity of Chitinophaga filiformis YT5 during chitin decomposition.</title>
        <authorList>
            <person name="Chen G."/>
            <person name="Liang Y."/>
        </authorList>
    </citation>
    <scope>NUCLEOTIDE SEQUENCE [LARGE SCALE GENOMIC DNA]</scope>
    <source>
        <strain evidence="1 2">YT5</strain>
    </source>
</reference>
<evidence type="ECO:0000313" key="1">
    <source>
        <dbReference type="EMBL" id="UPK68015.1"/>
    </source>
</evidence>
<gene>
    <name evidence="1" type="ORF">MYF79_23975</name>
</gene>
<protein>
    <submittedName>
        <fullName evidence="1">Uncharacterized protein</fullName>
    </submittedName>
</protein>
<dbReference type="RefSeq" id="WP_247810356.1">
    <property type="nucleotide sequence ID" value="NZ_CP095855.1"/>
</dbReference>
<keyword evidence="2" id="KW-1185">Reference proteome</keyword>